<keyword evidence="2" id="KW-1185">Reference proteome</keyword>
<accession>A0AAN9ALV2</accession>
<dbReference type="AlphaFoldDB" id="A0AAN9ALV2"/>
<dbReference type="EMBL" id="JBAMIC010001959">
    <property type="protein sequence ID" value="KAK7089383.1"/>
    <property type="molecule type" value="Genomic_DNA"/>
</dbReference>
<sequence length="357" mass="39227">MLQQQLCMSLSADPTPSPTPGTVAYREYDFHDREEDVEQALNDLLARTKDGLLHVLIDEAYFGGRQKYGPTHSTFVTRLCQSVPGLYLWAASVVHTDIPPELRPEPLTVPLRCAPSVLREITPAIERYQTSIHNYSNSGVPAPGDGLSVIRLSHHGNAHTGRWPVDCAQCGQDIAAELHRLGVGNTLCYRDVFVLTRSSDLQDDISDDGGRVVSPASPVVRGLRAAGLPVCVLSKKNKANAPRLERDLQDVALATTDRLTVAYYGYLHGMERRVVVVLSGRNQYHDLSQTDDSIEVFDRLEAASRCTTQLIMVPTPTPTTETNTTAATFAIATTTSKYIDTIPRTSRDEDNPSCIVQ</sequence>
<proteinExistence type="predicted"/>
<gene>
    <name evidence="1" type="ORF">V1264_025036</name>
</gene>
<name>A0AAN9ALV2_9CAEN</name>
<reference evidence="1 2" key="1">
    <citation type="submission" date="2024-02" db="EMBL/GenBank/DDBJ databases">
        <title>Chromosome-scale genome assembly of the rough periwinkle Littorina saxatilis.</title>
        <authorList>
            <person name="De Jode A."/>
            <person name="Faria R."/>
            <person name="Formenti G."/>
            <person name="Sims Y."/>
            <person name="Smith T.P."/>
            <person name="Tracey A."/>
            <person name="Wood J.M.D."/>
            <person name="Zagrodzka Z.B."/>
            <person name="Johannesson K."/>
            <person name="Butlin R.K."/>
            <person name="Leder E.H."/>
        </authorList>
    </citation>
    <scope>NUCLEOTIDE SEQUENCE [LARGE SCALE GENOMIC DNA]</scope>
    <source>
        <strain evidence="1">Snail1</strain>
        <tissue evidence="1">Muscle</tissue>
    </source>
</reference>
<comment type="caution">
    <text evidence="1">The sequence shown here is derived from an EMBL/GenBank/DDBJ whole genome shotgun (WGS) entry which is preliminary data.</text>
</comment>
<dbReference type="Proteomes" id="UP001374579">
    <property type="component" value="Unassembled WGS sequence"/>
</dbReference>
<evidence type="ECO:0000313" key="1">
    <source>
        <dbReference type="EMBL" id="KAK7089383.1"/>
    </source>
</evidence>
<organism evidence="1 2">
    <name type="scientific">Littorina saxatilis</name>
    <dbReference type="NCBI Taxonomy" id="31220"/>
    <lineage>
        <taxon>Eukaryota</taxon>
        <taxon>Metazoa</taxon>
        <taxon>Spiralia</taxon>
        <taxon>Lophotrochozoa</taxon>
        <taxon>Mollusca</taxon>
        <taxon>Gastropoda</taxon>
        <taxon>Caenogastropoda</taxon>
        <taxon>Littorinimorpha</taxon>
        <taxon>Littorinoidea</taxon>
        <taxon>Littorinidae</taxon>
        <taxon>Littorina</taxon>
    </lineage>
</organism>
<protein>
    <submittedName>
        <fullName evidence="1">Uncharacterized protein</fullName>
    </submittedName>
</protein>
<evidence type="ECO:0000313" key="2">
    <source>
        <dbReference type="Proteomes" id="UP001374579"/>
    </source>
</evidence>